<comment type="caution">
    <text evidence="1">The sequence shown here is derived from an EMBL/GenBank/DDBJ whole genome shotgun (WGS) entry which is preliminary data.</text>
</comment>
<gene>
    <name evidence="1" type="ORF">TWF102_003009</name>
    <name evidence="2" type="ORF">TWF703_000096</name>
</gene>
<reference evidence="3 4" key="1">
    <citation type="submission" date="2019-06" db="EMBL/GenBank/DDBJ databases">
        <authorList>
            <person name="Palmer J.M."/>
        </authorList>
    </citation>
    <scope>NUCLEOTIDE SEQUENCE [LARGE SCALE GENOMIC DNA]</scope>
    <source>
        <strain evidence="1 3">TWF102</strain>
        <strain evidence="2 4">TWF703</strain>
    </source>
</reference>
<dbReference type="Proteomes" id="UP000475325">
    <property type="component" value="Unassembled WGS sequence"/>
</dbReference>
<dbReference type="Proteomes" id="UP000480548">
    <property type="component" value="Unassembled WGS sequence"/>
</dbReference>
<dbReference type="EMBL" id="WIQW01000016">
    <property type="protein sequence ID" value="KAF3104367.1"/>
    <property type="molecule type" value="Genomic_DNA"/>
</dbReference>
<evidence type="ECO:0000313" key="2">
    <source>
        <dbReference type="EMBL" id="KAF3147256.1"/>
    </source>
</evidence>
<protein>
    <submittedName>
        <fullName evidence="1">Uncharacterized protein</fullName>
    </submittedName>
</protein>
<dbReference type="AlphaFoldDB" id="A0A7C8NH59"/>
<name>A0A7C8NH59_ORBOL</name>
<proteinExistence type="predicted"/>
<organism evidence="1 3">
    <name type="scientific">Orbilia oligospora</name>
    <name type="common">Nematode-trapping fungus</name>
    <name type="synonym">Arthrobotrys oligospora</name>
    <dbReference type="NCBI Taxonomy" id="2813651"/>
    <lineage>
        <taxon>Eukaryota</taxon>
        <taxon>Fungi</taxon>
        <taxon>Dikarya</taxon>
        <taxon>Ascomycota</taxon>
        <taxon>Pezizomycotina</taxon>
        <taxon>Orbiliomycetes</taxon>
        <taxon>Orbiliales</taxon>
        <taxon>Orbiliaceae</taxon>
        <taxon>Orbilia</taxon>
    </lineage>
</organism>
<dbReference type="EMBL" id="WIQZ01000001">
    <property type="protein sequence ID" value="KAF3147256.1"/>
    <property type="molecule type" value="Genomic_DNA"/>
</dbReference>
<evidence type="ECO:0000313" key="1">
    <source>
        <dbReference type="EMBL" id="KAF3104367.1"/>
    </source>
</evidence>
<evidence type="ECO:0000313" key="3">
    <source>
        <dbReference type="Proteomes" id="UP000475325"/>
    </source>
</evidence>
<evidence type="ECO:0000313" key="4">
    <source>
        <dbReference type="Proteomes" id="UP000480548"/>
    </source>
</evidence>
<sequence>MRNLHKYDVKIINGPCTTARSPVLASEMLTMKKAALLNTSHNSHRLVTMTANARLQWCGVQKSKFDLAMICGGHINNYGFLTADHKVANFFDRQFCEKGIAVHYVP</sequence>
<accession>A0A7C8NH59</accession>